<protein>
    <submittedName>
        <fullName evidence="3">HNH endonuclease</fullName>
    </submittedName>
</protein>
<dbReference type="GO" id="GO:0004519">
    <property type="term" value="F:endonuclease activity"/>
    <property type="evidence" value="ECO:0007669"/>
    <property type="project" value="UniProtKB-KW"/>
</dbReference>
<dbReference type="Proteomes" id="UP000320300">
    <property type="component" value="Unassembled WGS sequence"/>
</dbReference>
<dbReference type="AlphaFoldDB" id="A0A521DNJ8"/>
<reference evidence="3 4" key="1">
    <citation type="submission" date="2017-05" db="EMBL/GenBank/DDBJ databases">
        <authorList>
            <person name="Varghese N."/>
            <person name="Submissions S."/>
        </authorList>
    </citation>
    <scope>NUCLEOTIDE SEQUENCE [LARGE SCALE GENOMIC DNA]</scope>
    <source>
        <strain evidence="3 4">DSM 19036</strain>
    </source>
</reference>
<keyword evidence="4" id="KW-1185">Reference proteome</keyword>
<feature type="domain" description="HNH endonuclease 5" evidence="2">
    <location>
        <begin position="3"/>
        <end position="52"/>
    </location>
</feature>
<dbReference type="RefSeq" id="WP_142528548.1">
    <property type="nucleotide sequence ID" value="NZ_CBCSJO010000006.1"/>
</dbReference>
<feature type="region of interest" description="Disordered" evidence="1">
    <location>
        <begin position="1"/>
        <end position="23"/>
    </location>
</feature>
<keyword evidence="3" id="KW-0378">Hydrolase</keyword>
<evidence type="ECO:0000313" key="3">
    <source>
        <dbReference type="EMBL" id="SMO73155.1"/>
    </source>
</evidence>
<sequence>MKCLFCKQTSEHSTSEEHTVPESVGNKSHILAKGVVCDKCNNYIATKIEKTALETPFFKDLRFRNNIESKKGKTFRENNILSVVSSSTDSF</sequence>
<dbReference type="OrthoDB" id="5184303at2"/>
<organism evidence="3 4">
    <name type="scientific">Pedobacter westerhofensis</name>
    <dbReference type="NCBI Taxonomy" id="425512"/>
    <lineage>
        <taxon>Bacteria</taxon>
        <taxon>Pseudomonadati</taxon>
        <taxon>Bacteroidota</taxon>
        <taxon>Sphingobacteriia</taxon>
        <taxon>Sphingobacteriales</taxon>
        <taxon>Sphingobacteriaceae</taxon>
        <taxon>Pedobacter</taxon>
    </lineage>
</organism>
<name>A0A521DNJ8_9SPHI</name>
<dbReference type="EMBL" id="FXTN01000006">
    <property type="protein sequence ID" value="SMO73155.1"/>
    <property type="molecule type" value="Genomic_DNA"/>
</dbReference>
<keyword evidence="3" id="KW-0255">Endonuclease</keyword>
<gene>
    <name evidence="3" type="ORF">SAMN06265348_10622</name>
</gene>
<evidence type="ECO:0000259" key="2">
    <source>
        <dbReference type="Pfam" id="PF14279"/>
    </source>
</evidence>
<evidence type="ECO:0000256" key="1">
    <source>
        <dbReference type="SAM" id="MobiDB-lite"/>
    </source>
</evidence>
<proteinExistence type="predicted"/>
<evidence type="ECO:0000313" key="4">
    <source>
        <dbReference type="Proteomes" id="UP000320300"/>
    </source>
</evidence>
<feature type="compositionally biased region" description="Basic and acidic residues" evidence="1">
    <location>
        <begin position="9"/>
        <end position="20"/>
    </location>
</feature>
<accession>A0A521DNJ8</accession>
<dbReference type="InterPro" id="IPR029471">
    <property type="entry name" value="HNH_5"/>
</dbReference>
<keyword evidence="3" id="KW-0540">Nuclease</keyword>
<dbReference type="Pfam" id="PF14279">
    <property type="entry name" value="HNH_5"/>
    <property type="match status" value="1"/>
</dbReference>